<protein>
    <submittedName>
        <fullName evidence="3">Thioredoxin</fullName>
    </submittedName>
</protein>
<dbReference type="Proteomes" id="UP000241890">
    <property type="component" value="Unassembled WGS sequence"/>
</dbReference>
<name>A0A2R5GP11_9STRA</name>
<sequence>MIICIGPCCVPVYALLPFIMAFFARFKETIMTWWYGTSSAEADCGVHCENGVCELKKPMVANPAEDGTSAEASDASTTWDQATKEVAVLESNEDWDELKKASEAGRTFVAKFTADWCGPCKKIAPVFKELCAEVNAAKNSAKFVEIDVDELDEVSADVKVSAMPTFVVFKNGSEVDRLMGAHEDKLRALVAKHCK</sequence>
<proteinExistence type="predicted"/>
<organism evidence="3 4">
    <name type="scientific">Hondaea fermentalgiana</name>
    <dbReference type="NCBI Taxonomy" id="2315210"/>
    <lineage>
        <taxon>Eukaryota</taxon>
        <taxon>Sar</taxon>
        <taxon>Stramenopiles</taxon>
        <taxon>Bigyra</taxon>
        <taxon>Labyrinthulomycetes</taxon>
        <taxon>Thraustochytrida</taxon>
        <taxon>Thraustochytriidae</taxon>
        <taxon>Hondaea</taxon>
    </lineage>
</organism>
<evidence type="ECO:0000313" key="4">
    <source>
        <dbReference type="Proteomes" id="UP000241890"/>
    </source>
</evidence>
<dbReference type="CDD" id="cd02947">
    <property type="entry name" value="TRX_family"/>
    <property type="match status" value="1"/>
</dbReference>
<gene>
    <name evidence="3" type="ORF">FCC1311_088322</name>
</gene>
<dbReference type="PRINTS" id="PR00421">
    <property type="entry name" value="THIOREDOXIN"/>
</dbReference>
<accession>A0A2R5GP11</accession>
<dbReference type="InterPro" id="IPR036249">
    <property type="entry name" value="Thioredoxin-like_sf"/>
</dbReference>
<evidence type="ECO:0000259" key="2">
    <source>
        <dbReference type="PROSITE" id="PS51352"/>
    </source>
</evidence>
<dbReference type="AlphaFoldDB" id="A0A2R5GP11"/>
<dbReference type="PROSITE" id="PS51352">
    <property type="entry name" value="THIOREDOXIN_2"/>
    <property type="match status" value="1"/>
</dbReference>
<dbReference type="EMBL" id="BEYU01000125">
    <property type="protein sequence ID" value="GBG32607.1"/>
    <property type="molecule type" value="Genomic_DNA"/>
</dbReference>
<dbReference type="Gene3D" id="3.40.30.10">
    <property type="entry name" value="Glutaredoxin"/>
    <property type="match status" value="1"/>
</dbReference>
<reference evidence="3 4" key="1">
    <citation type="submission" date="2017-12" db="EMBL/GenBank/DDBJ databases">
        <title>Sequencing, de novo assembly and annotation of complete genome of a new Thraustochytrid species, strain FCC1311.</title>
        <authorList>
            <person name="Sedici K."/>
            <person name="Godart F."/>
            <person name="Aiese Cigliano R."/>
            <person name="Sanseverino W."/>
            <person name="Barakat M."/>
            <person name="Ortet P."/>
            <person name="Marechal E."/>
            <person name="Cagnac O."/>
            <person name="Amato A."/>
        </authorList>
    </citation>
    <scope>NUCLEOTIDE SEQUENCE [LARGE SCALE GENOMIC DNA]</scope>
</reference>
<dbReference type="Pfam" id="PF00085">
    <property type="entry name" value="Thioredoxin"/>
    <property type="match status" value="1"/>
</dbReference>
<keyword evidence="4" id="KW-1185">Reference proteome</keyword>
<dbReference type="OrthoDB" id="2121326at2759"/>
<dbReference type="InterPro" id="IPR017937">
    <property type="entry name" value="Thioredoxin_CS"/>
</dbReference>
<dbReference type="InParanoid" id="A0A2R5GP11"/>
<evidence type="ECO:0000256" key="1">
    <source>
        <dbReference type="ARBA" id="ARBA00023157"/>
    </source>
</evidence>
<dbReference type="PANTHER" id="PTHR46115">
    <property type="entry name" value="THIOREDOXIN-LIKE PROTEIN 1"/>
    <property type="match status" value="1"/>
</dbReference>
<comment type="caution">
    <text evidence="3">The sequence shown here is derived from an EMBL/GenBank/DDBJ whole genome shotgun (WGS) entry which is preliminary data.</text>
</comment>
<keyword evidence="1" id="KW-1015">Disulfide bond</keyword>
<feature type="domain" description="Thioredoxin" evidence="2">
    <location>
        <begin position="58"/>
        <end position="195"/>
    </location>
</feature>
<dbReference type="InterPro" id="IPR013766">
    <property type="entry name" value="Thioredoxin_domain"/>
</dbReference>
<dbReference type="FunFam" id="3.40.30.10:FF:000245">
    <property type="entry name" value="Thioredoxin"/>
    <property type="match status" value="1"/>
</dbReference>
<evidence type="ECO:0000313" key="3">
    <source>
        <dbReference type="EMBL" id="GBG32607.1"/>
    </source>
</evidence>
<dbReference type="SUPFAM" id="SSF52833">
    <property type="entry name" value="Thioredoxin-like"/>
    <property type="match status" value="1"/>
</dbReference>
<dbReference type="PROSITE" id="PS00194">
    <property type="entry name" value="THIOREDOXIN_1"/>
    <property type="match status" value="1"/>
</dbReference>